<dbReference type="Gene3D" id="3.30.70.100">
    <property type="match status" value="1"/>
</dbReference>
<keyword evidence="3" id="KW-1185">Reference proteome</keyword>
<reference evidence="2 3" key="1">
    <citation type="submission" date="2014-03" db="EMBL/GenBank/DDBJ databases">
        <title>Genome of Haematobacter massiliensis CCUG 47968.</title>
        <authorList>
            <person name="Wang D."/>
            <person name="Wang G."/>
        </authorList>
    </citation>
    <scope>NUCLEOTIDE SEQUENCE [LARGE SCALE GENOMIC DNA]</scope>
    <source>
        <strain evidence="2 3">CCUG 47968</strain>
    </source>
</reference>
<proteinExistence type="inferred from homology"/>
<comment type="caution">
    <text evidence="2">The sequence shown here is derived from an EMBL/GenBank/DDBJ whole genome shotgun (WGS) entry which is preliminary data.</text>
</comment>
<dbReference type="AlphaFoldDB" id="A0A086Y306"/>
<dbReference type="RefSeq" id="WP_051911192.1">
    <property type="nucleotide sequence ID" value="NZ_CAMIFG010000002.1"/>
</dbReference>
<accession>A0A086Y306</accession>
<gene>
    <name evidence="2" type="ORF">CN97_18085</name>
</gene>
<dbReference type="Pfam" id="PF07978">
    <property type="entry name" value="NIPSNAP"/>
    <property type="match status" value="1"/>
</dbReference>
<dbReference type="STRING" id="195105.CN97_18085"/>
<dbReference type="InterPro" id="IPR011008">
    <property type="entry name" value="Dimeric_a/b-barrel"/>
</dbReference>
<evidence type="ECO:0000313" key="2">
    <source>
        <dbReference type="EMBL" id="KFI28656.1"/>
    </source>
</evidence>
<dbReference type="InterPro" id="IPR012577">
    <property type="entry name" value="NIPSNAP"/>
</dbReference>
<dbReference type="OrthoDB" id="4124121at2"/>
<dbReference type="PANTHER" id="PTHR21017">
    <property type="entry name" value="NIPSNAP-RELATED"/>
    <property type="match status" value="1"/>
</dbReference>
<dbReference type="InterPro" id="IPR051557">
    <property type="entry name" value="NipSnap_domain"/>
</dbReference>
<dbReference type="EMBL" id="JGYG01000007">
    <property type="protein sequence ID" value="KFI28656.1"/>
    <property type="molecule type" value="Genomic_DNA"/>
</dbReference>
<organism evidence="2 3">
    <name type="scientific">Haematobacter massiliensis</name>
    <dbReference type="NCBI Taxonomy" id="195105"/>
    <lineage>
        <taxon>Bacteria</taxon>
        <taxon>Pseudomonadati</taxon>
        <taxon>Pseudomonadota</taxon>
        <taxon>Alphaproteobacteria</taxon>
        <taxon>Rhodobacterales</taxon>
        <taxon>Paracoccaceae</taxon>
        <taxon>Haematobacter</taxon>
    </lineage>
</organism>
<evidence type="ECO:0000256" key="1">
    <source>
        <dbReference type="ARBA" id="ARBA00005291"/>
    </source>
</evidence>
<protein>
    <submittedName>
        <fullName evidence="2">Uncharacterized protein</fullName>
    </submittedName>
</protein>
<name>A0A086Y306_9RHOB</name>
<dbReference type="PANTHER" id="PTHR21017:SF17">
    <property type="entry name" value="PROTEIN NIPSNAP"/>
    <property type="match status" value="1"/>
</dbReference>
<sequence length="191" mass="21480">MLYELRTYRLRPGTAPRYLDLLRREGLPLVTRHLPLLGYWMTETGRLNVIHHLWGYESWNDRAACRARLGTEKAWGEDFIPRAFADVIAQENLFLTTERTAPAFDAAVANRRREHPAETPDMPLFSEDCGALAFSDAPLADDADANAVFRVQSGDRPGSVITLWPAQAGLHTARGMTARHEIIRPLGFSPL</sequence>
<dbReference type="SUPFAM" id="SSF54909">
    <property type="entry name" value="Dimeric alpha+beta barrel"/>
    <property type="match status" value="1"/>
</dbReference>
<evidence type="ECO:0000313" key="3">
    <source>
        <dbReference type="Proteomes" id="UP000028826"/>
    </source>
</evidence>
<dbReference type="Proteomes" id="UP000028826">
    <property type="component" value="Unassembled WGS sequence"/>
</dbReference>
<comment type="similarity">
    <text evidence="1">Belongs to the NipSnap family.</text>
</comment>